<sequence>MSTSDLLSLMPLVIISGSAVIAMLLVAIKRNHRIMHAFSVLAFMAALLSLFVQPYAVPYIIAPLFVVDAFALFNTGLILLAGLSVLFLSFKYFEQREERKEEYYILLLLATVGGMVLVISQHFISLFLGLETMSISLYGLIAYLRARERSDEAGIKYLLLAALSSAFLLFGMALVYAFTGTMEFEGIGAYLKQAGTVPVTVVAGFGLMVIGVGFKLGIVPFHMWTPDIYEGAPLPVAAYIATVSKGSMLVLLMRFYRDIDGYEYTILWWVFAIIAMASMFVGNWLALLQQNVKRLLAYSSIAHMGYILIAFLAGQLAGQEAVIFYLVAYVITSIGAFGVLAILSDKIRDAELLDDFSGLFWRHPWLATVFTGMLLSLAGIPLTAGFIGKFYIIAAGVDAGLWLLLILLIVNSVIGLFYYIRIIAVMFQPLTDNTPTLTRQALPFFGVFALSALMGLLIWLGVYPSALISLIREMMLTMG</sequence>
<comment type="catalytic activity">
    <reaction evidence="5">
        <text>a quinone + NADH + 5 H(+)(in) = a quinol + NAD(+) + 4 H(+)(out)</text>
        <dbReference type="Rhea" id="RHEA:57888"/>
        <dbReference type="ChEBI" id="CHEBI:15378"/>
        <dbReference type="ChEBI" id="CHEBI:24646"/>
        <dbReference type="ChEBI" id="CHEBI:57540"/>
        <dbReference type="ChEBI" id="CHEBI:57945"/>
        <dbReference type="ChEBI" id="CHEBI:132124"/>
    </reaction>
</comment>
<comment type="function">
    <text evidence="5">NDH-1 shuttles electrons from NADH, via FMN and iron-sulfur (Fe-S) centers, to quinones in the respiratory chain. The immediate electron acceptor for the enzyme in this species is believed to be a menaquinone. Couples the redox reaction to proton translocation (for every two electrons transferred, four hydrogen ions are translocated across the cytoplasmic membrane), and thus conserves the redox energy in a proton gradient.</text>
</comment>
<feature type="transmembrane region" description="Helical" evidence="5">
    <location>
        <begin position="126"/>
        <end position="145"/>
    </location>
</feature>
<feature type="transmembrane region" description="Helical" evidence="5">
    <location>
        <begin position="199"/>
        <end position="224"/>
    </location>
</feature>
<comment type="subcellular location">
    <subcellularLocation>
        <location evidence="5">Cell membrane</location>
        <topology evidence="5">Multi-pass membrane protein</topology>
    </subcellularLocation>
    <subcellularLocation>
        <location evidence="1">Endomembrane system</location>
        <topology evidence="1">Multi-pass membrane protein</topology>
    </subcellularLocation>
    <subcellularLocation>
        <location evidence="6">Membrane</location>
        <topology evidence="6">Multi-pass membrane protein</topology>
    </subcellularLocation>
</comment>
<dbReference type="HAMAP" id="MF_00445">
    <property type="entry name" value="NDH1_NuoN_1"/>
    <property type="match status" value="1"/>
</dbReference>
<feature type="transmembrane region" description="Helical" evidence="5">
    <location>
        <begin position="441"/>
        <end position="462"/>
    </location>
</feature>
<evidence type="ECO:0000256" key="4">
    <source>
        <dbReference type="ARBA" id="ARBA00023136"/>
    </source>
</evidence>
<dbReference type="Proteomes" id="UP000185003">
    <property type="component" value="Unassembled WGS sequence"/>
</dbReference>
<name>A0A1N6EWT6_9BACT</name>
<dbReference type="EMBL" id="FSRA01000001">
    <property type="protein sequence ID" value="SIN87456.1"/>
    <property type="molecule type" value="Genomic_DNA"/>
</dbReference>
<feature type="transmembrane region" description="Helical" evidence="5">
    <location>
        <begin position="6"/>
        <end position="26"/>
    </location>
</feature>
<feature type="transmembrane region" description="Helical" evidence="5">
    <location>
        <begin position="38"/>
        <end position="57"/>
    </location>
</feature>
<feature type="domain" description="NADH:quinone oxidoreductase/Mrp antiporter transmembrane" evidence="7">
    <location>
        <begin position="120"/>
        <end position="415"/>
    </location>
</feature>
<keyword evidence="5" id="KW-0520">NAD</keyword>
<comment type="similarity">
    <text evidence="5">Belongs to the complex I subunit 2 family.</text>
</comment>
<dbReference type="GO" id="GO:0012505">
    <property type="term" value="C:endomembrane system"/>
    <property type="evidence" value="ECO:0007669"/>
    <property type="project" value="UniProtKB-SubCell"/>
</dbReference>
<dbReference type="GO" id="GO:0042773">
    <property type="term" value="P:ATP synthesis coupled electron transport"/>
    <property type="evidence" value="ECO:0007669"/>
    <property type="project" value="InterPro"/>
</dbReference>
<keyword evidence="9" id="KW-1185">Reference proteome</keyword>
<evidence type="ECO:0000256" key="5">
    <source>
        <dbReference type="HAMAP-Rule" id="MF_00445"/>
    </source>
</evidence>
<keyword evidence="3 5" id="KW-1133">Transmembrane helix</keyword>
<proteinExistence type="inferred from homology"/>
<evidence type="ECO:0000259" key="7">
    <source>
        <dbReference type="Pfam" id="PF00361"/>
    </source>
</evidence>
<accession>A0A1N6EWT6</accession>
<evidence type="ECO:0000256" key="3">
    <source>
        <dbReference type="ARBA" id="ARBA00022989"/>
    </source>
</evidence>
<dbReference type="NCBIfam" id="TIGR01770">
    <property type="entry name" value="NDH_I_N"/>
    <property type="match status" value="1"/>
</dbReference>
<dbReference type="RefSeq" id="WP_074238982.1">
    <property type="nucleotide sequence ID" value="NZ_FSRA01000001.1"/>
</dbReference>
<dbReference type="InterPro" id="IPR001750">
    <property type="entry name" value="ND/Mrp_TM"/>
</dbReference>
<feature type="transmembrane region" description="Helical" evidence="5">
    <location>
        <begin position="322"/>
        <end position="343"/>
    </location>
</feature>
<dbReference type="GO" id="GO:0008137">
    <property type="term" value="F:NADH dehydrogenase (ubiquinone) activity"/>
    <property type="evidence" value="ECO:0007669"/>
    <property type="project" value="InterPro"/>
</dbReference>
<dbReference type="GO" id="GO:0050136">
    <property type="term" value="F:NADH dehydrogenase (quinone) (non-electrogenic) activity"/>
    <property type="evidence" value="ECO:0007669"/>
    <property type="project" value="UniProtKB-UniRule"/>
</dbReference>
<feature type="transmembrane region" description="Helical" evidence="5">
    <location>
        <begin position="295"/>
        <end position="316"/>
    </location>
</feature>
<keyword evidence="5" id="KW-0874">Quinone</keyword>
<keyword evidence="4 5" id="KW-0472">Membrane</keyword>
<evidence type="ECO:0000256" key="1">
    <source>
        <dbReference type="ARBA" id="ARBA00004127"/>
    </source>
</evidence>
<dbReference type="PANTHER" id="PTHR22773">
    <property type="entry name" value="NADH DEHYDROGENASE"/>
    <property type="match status" value="1"/>
</dbReference>
<dbReference type="GO" id="GO:0048038">
    <property type="term" value="F:quinone binding"/>
    <property type="evidence" value="ECO:0007669"/>
    <property type="project" value="UniProtKB-KW"/>
</dbReference>
<organism evidence="8 9">
    <name type="scientific">Chitinophaga niabensis</name>
    <dbReference type="NCBI Taxonomy" id="536979"/>
    <lineage>
        <taxon>Bacteria</taxon>
        <taxon>Pseudomonadati</taxon>
        <taxon>Bacteroidota</taxon>
        <taxon>Chitinophagia</taxon>
        <taxon>Chitinophagales</taxon>
        <taxon>Chitinophagaceae</taxon>
        <taxon>Chitinophaga</taxon>
    </lineage>
</organism>
<protein>
    <recommendedName>
        <fullName evidence="5">NADH-quinone oxidoreductase subunit N</fullName>
        <ecNumber evidence="5">7.1.1.-</ecNumber>
    </recommendedName>
    <alternativeName>
        <fullName evidence="5">NADH dehydrogenase I subunit N</fullName>
    </alternativeName>
    <alternativeName>
        <fullName evidence="5">NDH-1 subunit N</fullName>
    </alternativeName>
</protein>
<dbReference type="OrthoDB" id="9811718at2"/>
<dbReference type="Pfam" id="PF00361">
    <property type="entry name" value="Proton_antipo_M"/>
    <property type="match status" value="1"/>
</dbReference>
<feature type="transmembrane region" description="Helical" evidence="5">
    <location>
        <begin position="236"/>
        <end position="256"/>
    </location>
</feature>
<gene>
    <name evidence="5" type="primary">nuoN</name>
    <name evidence="8" type="ORF">SAMN04488055_1877</name>
</gene>
<dbReference type="AlphaFoldDB" id="A0A1N6EWT6"/>
<feature type="transmembrane region" description="Helical" evidence="5">
    <location>
        <begin position="268"/>
        <end position="288"/>
    </location>
</feature>
<feature type="transmembrane region" description="Helical" evidence="5">
    <location>
        <begin position="364"/>
        <end position="387"/>
    </location>
</feature>
<dbReference type="STRING" id="536979.SAMN04488055_1877"/>
<dbReference type="EC" id="7.1.1.-" evidence="5"/>
<evidence type="ECO:0000256" key="6">
    <source>
        <dbReference type="RuleBase" id="RU000320"/>
    </source>
</evidence>
<dbReference type="PRINTS" id="PR01434">
    <property type="entry name" value="NADHDHGNASE5"/>
</dbReference>
<reference evidence="8 9" key="1">
    <citation type="submission" date="2016-11" db="EMBL/GenBank/DDBJ databases">
        <authorList>
            <person name="Jaros S."/>
            <person name="Januszkiewicz K."/>
            <person name="Wedrychowicz H."/>
        </authorList>
    </citation>
    <scope>NUCLEOTIDE SEQUENCE [LARGE SCALE GENOMIC DNA]</scope>
    <source>
        <strain evidence="8 9">DSM 24787</strain>
    </source>
</reference>
<keyword evidence="5" id="KW-1278">Translocase</keyword>
<feature type="transmembrane region" description="Helical" evidence="5">
    <location>
        <begin position="102"/>
        <end position="120"/>
    </location>
</feature>
<evidence type="ECO:0000313" key="9">
    <source>
        <dbReference type="Proteomes" id="UP000185003"/>
    </source>
</evidence>
<keyword evidence="5" id="KW-1003">Cell membrane</keyword>
<evidence type="ECO:0000256" key="2">
    <source>
        <dbReference type="ARBA" id="ARBA00022692"/>
    </source>
</evidence>
<keyword evidence="5" id="KW-0813">Transport</keyword>
<keyword evidence="2 5" id="KW-0812">Transmembrane</keyword>
<feature type="transmembrane region" description="Helical" evidence="5">
    <location>
        <begin position="157"/>
        <end position="179"/>
    </location>
</feature>
<feature type="transmembrane region" description="Helical" evidence="5">
    <location>
        <begin position="69"/>
        <end position="90"/>
    </location>
</feature>
<dbReference type="InterPro" id="IPR010096">
    <property type="entry name" value="NADH-Q_OxRdtase_suN/2"/>
</dbReference>
<evidence type="ECO:0000313" key="8">
    <source>
        <dbReference type="EMBL" id="SIN87456.1"/>
    </source>
</evidence>
<comment type="subunit">
    <text evidence="5">NDH-1 is composed of 14 different subunits. Subunits NuoA, H, J, K, L, M, N constitute the membrane sector of the complex.</text>
</comment>
<dbReference type="GO" id="GO:0005886">
    <property type="term" value="C:plasma membrane"/>
    <property type="evidence" value="ECO:0007669"/>
    <property type="project" value="UniProtKB-SubCell"/>
</dbReference>
<feature type="transmembrane region" description="Helical" evidence="5">
    <location>
        <begin position="399"/>
        <end position="420"/>
    </location>
</feature>